<dbReference type="OrthoDB" id="6044569at2759"/>
<proteinExistence type="inferred from homology"/>
<dbReference type="GO" id="GO:0043525">
    <property type="term" value="P:positive regulation of neuron apoptotic process"/>
    <property type="evidence" value="ECO:0007669"/>
    <property type="project" value="TreeGrafter"/>
</dbReference>
<dbReference type="SUPFAM" id="SSF52129">
    <property type="entry name" value="Caspase-like"/>
    <property type="match status" value="2"/>
</dbReference>
<dbReference type="EMBL" id="RQTK01000551">
    <property type="protein sequence ID" value="RUS77802.1"/>
    <property type="molecule type" value="Genomic_DNA"/>
</dbReference>
<accession>A0A3S0ZFP9</accession>
<evidence type="ECO:0000259" key="4">
    <source>
        <dbReference type="PROSITE" id="PS50207"/>
    </source>
</evidence>
<dbReference type="InterPro" id="IPR002138">
    <property type="entry name" value="Pept_C14_p10"/>
</dbReference>
<dbReference type="GO" id="GO:0004197">
    <property type="term" value="F:cysteine-type endopeptidase activity"/>
    <property type="evidence" value="ECO:0007669"/>
    <property type="project" value="InterPro"/>
</dbReference>
<dbReference type="SMART" id="SM00115">
    <property type="entry name" value="CASc"/>
    <property type="match status" value="1"/>
</dbReference>
<evidence type="ECO:0000313" key="6">
    <source>
        <dbReference type="EMBL" id="RUS77802.1"/>
    </source>
</evidence>
<feature type="domain" description="Caspase family p20" evidence="5">
    <location>
        <begin position="98"/>
        <end position="240"/>
    </location>
</feature>
<evidence type="ECO:0000313" key="7">
    <source>
        <dbReference type="Proteomes" id="UP000271974"/>
    </source>
</evidence>
<dbReference type="STRING" id="188477.A0A3S0ZFP9"/>
<name>A0A3S0ZFP9_ELYCH</name>
<reference evidence="6 7" key="1">
    <citation type="submission" date="2019-01" db="EMBL/GenBank/DDBJ databases">
        <title>A draft genome assembly of the solar-powered sea slug Elysia chlorotica.</title>
        <authorList>
            <person name="Cai H."/>
            <person name="Li Q."/>
            <person name="Fang X."/>
            <person name="Li J."/>
            <person name="Curtis N.E."/>
            <person name="Altenburger A."/>
            <person name="Shibata T."/>
            <person name="Feng M."/>
            <person name="Maeda T."/>
            <person name="Schwartz J.A."/>
            <person name="Shigenobu S."/>
            <person name="Lundholm N."/>
            <person name="Nishiyama T."/>
            <person name="Yang H."/>
            <person name="Hasebe M."/>
            <person name="Li S."/>
            <person name="Pierce S.K."/>
            <person name="Wang J."/>
        </authorList>
    </citation>
    <scope>NUCLEOTIDE SEQUENCE [LARGE SCALE GENOMIC DNA]</scope>
    <source>
        <strain evidence="6">EC2010</strain>
        <tissue evidence="6">Whole organism of an adult</tissue>
    </source>
</reference>
<dbReference type="GO" id="GO:0005737">
    <property type="term" value="C:cytoplasm"/>
    <property type="evidence" value="ECO:0007669"/>
    <property type="project" value="TreeGrafter"/>
</dbReference>
<dbReference type="InterPro" id="IPR029030">
    <property type="entry name" value="Caspase-like_dom_sf"/>
</dbReference>
<evidence type="ECO:0000259" key="5">
    <source>
        <dbReference type="PROSITE" id="PS50208"/>
    </source>
</evidence>
<dbReference type="InterPro" id="IPR001309">
    <property type="entry name" value="Pept_C14_p20"/>
</dbReference>
<dbReference type="AlphaFoldDB" id="A0A3S0ZFP9"/>
<keyword evidence="7" id="KW-1185">Reference proteome</keyword>
<evidence type="ECO:0000256" key="1">
    <source>
        <dbReference type="ARBA" id="ARBA00010134"/>
    </source>
</evidence>
<dbReference type="PANTHER" id="PTHR10454">
    <property type="entry name" value="CASPASE"/>
    <property type="match status" value="1"/>
</dbReference>
<evidence type="ECO:0000256" key="2">
    <source>
        <dbReference type="RuleBase" id="RU003971"/>
    </source>
</evidence>
<evidence type="ECO:0000256" key="3">
    <source>
        <dbReference type="SAM" id="MobiDB-lite"/>
    </source>
</evidence>
<dbReference type="Pfam" id="PF00656">
    <property type="entry name" value="Peptidase_C14"/>
    <property type="match status" value="1"/>
</dbReference>
<feature type="compositionally biased region" description="Polar residues" evidence="3">
    <location>
        <begin position="332"/>
        <end position="341"/>
    </location>
</feature>
<gene>
    <name evidence="6" type="ORF">EGW08_014441</name>
</gene>
<protein>
    <recommendedName>
        <fullName evidence="8">Caspase family p20 domain-containing protein</fullName>
    </recommendedName>
</protein>
<dbReference type="PROSITE" id="PS01121">
    <property type="entry name" value="CASPASE_HIS"/>
    <property type="match status" value="1"/>
</dbReference>
<dbReference type="PRINTS" id="PR00376">
    <property type="entry name" value="IL1BCENZYME"/>
</dbReference>
<dbReference type="PROSITE" id="PS50207">
    <property type="entry name" value="CASPASE_P10"/>
    <property type="match status" value="1"/>
</dbReference>
<dbReference type="PANTHER" id="PTHR10454:SF232">
    <property type="entry name" value="AT03047P-RELATED"/>
    <property type="match status" value="1"/>
</dbReference>
<dbReference type="InterPro" id="IPR002398">
    <property type="entry name" value="Pept_C14"/>
</dbReference>
<dbReference type="InterPro" id="IPR016129">
    <property type="entry name" value="Caspase_his_AS"/>
</dbReference>
<comment type="caution">
    <text evidence="6">The sequence shown here is derived from an EMBL/GenBank/DDBJ whole genome shotgun (WGS) entry which is preliminary data.</text>
</comment>
<feature type="domain" description="Caspase family p10" evidence="4">
    <location>
        <begin position="385"/>
        <end position="480"/>
    </location>
</feature>
<dbReference type="InterPro" id="IPR015917">
    <property type="entry name" value="Pept_C14A"/>
</dbReference>
<dbReference type="GO" id="GO:0006508">
    <property type="term" value="P:proteolysis"/>
    <property type="evidence" value="ECO:0007669"/>
    <property type="project" value="InterPro"/>
</dbReference>
<comment type="similarity">
    <text evidence="1 2">Belongs to the peptidase C14A family.</text>
</comment>
<evidence type="ECO:0008006" key="8">
    <source>
        <dbReference type="Google" id="ProtNLM"/>
    </source>
</evidence>
<dbReference type="PROSITE" id="PS50208">
    <property type="entry name" value="CASPASE_P20"/>
    <property type="match status" value="1"/>
</dbReference>
<dbReference type="InterPro" id="IPR011600">
    <property type="entry name" value="Pept_C14_caspase"/>
</dbReference>
<feature type="region of interest" description="Disordered" evidence="3">
    <location>
        <begin position="253"/>
        <end position="365"/>
    </location>
</feature>
<dbReference type="Proteomes" id="UP000271974">
    <property type="component" value="Unassembled WGS sequence"/>
</dbReference>
<sequence length="483" mass="53096">MTSLHEELSQKVNVTDGEENLDTVEGFRKDVKKKISKFLCGVRDATEESRRAPEVAPSPSSSLSSTDFAQIRTNFVRMEPHGAGGEEDSDVYDFNFARRGLAIIINNEDFSSSSDFDDRPGSSYDASALFHSFTHLGFNVILYENLAAWKMVEVLRAGARDYDHVNADCFACAILTHGDQTWSDREYDRMGTTVRQDLLFGTDGKAVSTRTVVDLFNDGASPGLRGKPRLFFLQACRGNKLDDGQDVHVVTPVPKMIRRRGSRDVPDATDNPADGEDTLEGRGGRNSGAEVSAPLAERQTSLSSSVDPPGFPKTKDMVDACMASDDEDENNETTSHQQGNVGASGGQGQTQNSNTSYLDAGGEGPSEISSVDIGMGRWRRVREVPVSPAPLYKDCLVMYATPPGHFAWRRKNGAWFIQSLCKVLDSRHLGNLSLVRALVQVGGYVARHYQSENPSRPSMHAKKEMPVIESMLVKDVFLKKKIT</sequence>
<dbReference type="Gene3D" id="3.40.50.1460">
    <property type="match status" value="1"/>
</dbReference>
<dbReference type="Gene3D" id="3.30.70.1470">
    <property type="entry name" value="Caspase-like"/>
    <property type="match status" value="1"/>
</dbReference>
<organism evidence="6 7">
    <name type="scientific">Elysia chlorotica</name>
    <name type="common">Eastern emerald elysia</name>
    <name type="synonym">Sea slug</name>
    <dbReference type="NCBI Taxonomy" id="188477"/>
    <lineage>
        <taxon>Eukaryota</taxon>
        <taxon>Metazoa</taxon>
        <taxon>Spiralia</taxon>
        <taxon>Lophotrochozoa</taxon>
        <taxon>Mollusca</taxon>
        <taxon>Gastropoda</taxon>
        <taxon>Heterobranchia</taxon>
        <taxon>Euthyneura</taxon>
        <taxon>Panpulmonata</taxon>
        <taxon>Sacoglossa</taxon>
        <taxon>Placobranchoidea</taxon>
        <taxon>Plakobranchidae</taxon>
        <taxon>Elysia</taxon>
    </lineage>
</organism>
<dbReference type="GO" id="GO:0006915">
    <property type="term" value="P:apoptotic process"/>
    <property type="evidence" value="ECO:0007669"/>
    <property type="project" value="TreeGrafter"/>
</dbReference>